<keyword evidence="1" id="KW-0812">Transmembrane</keyword>
<evidence type="ECO:0000256" key="1">
    <source>
        <dbReference type="SAM" id="Phobius"/>
    </source>
</evidence>
<protein>
    <submittedName>
        <fullName evidence="2">Uncharacterized protein</fullName>
    </submittedName>
</protein>
<name>A0A0L8FL99_OCTBM</name>
<accession>A0A0L8FL99</accession>
<dbReference type="AlphaFoldDB" id="A0A0L8FL99"/>
<keyword evidence="1" id="KW-0472">Membrane</keyword>
<reference evidence="2" key="1">
    <citation type="submission" date="2015-07" db="EMBL/GenBank/DDBJ databases">
        <title>MeaNS - Measles Nucleotide Surveillance Program.</title>
        <authorList>
            <person name="Tran T."/>
            <person name="Druce J."/>
        </authorList>
    </citation>
    <scope>NUCLEOTIDE SEQUENCE</scope>
    <source>
        <strain evidence="2">UCB-OBI-ISO-001</strain>
        <tissue evidence="2">Gonad</tissue>
    </source>
</reference>
<organism evidence="2">
    <name type="scientific">Octopus bimaculoides</name>
    <name type="common">California two-spotted octopus</name>
    <dbReference type="NCBI Taxonomy" id="37653"/>
    <lineage>
        <taxon>Eukaryota</taxon>
        <taxon>Metazoa</taxon>
        <taxon>Spiralia</taxon>
        <taxon>Lophotrochozoa</taxon>
        <taxon>Mollusca</taxon>
        <taxon>Cephalopoda</taxon>
        <taxon>Coleoidea</taxon>
        <taxon>Octopodiformes</taxon>
        <taxon>Octopoda</taxon>
        <taxon>Incirrata</taxon>
        <taxon>Octopodidae</taxon>
        <taxon>Octopus</taxon>
    </lineage>
</organism>
<feature type="transmembrane region" description="Helical" evidence="1">
    <location>
        <begin position="6"/>
        <end position="25"/>
    </location>
</feature>
<proteinExistence type="predicted"/>
<sequence length="79" mass="9314">MKELVAVFCPTTIWTLLYCILVELWKKKVRKNKKKEFLDFLLLNNISPILHLLVVSRLVTAPNDCYKEFYSKLSITLLL</sequence>
<gene>
    <name evidence="2" type="ORF">OCBIM_22015491mg</name>
</gene>
<dbReference type="EMBL" id="KQ429393">
    <property type="protein sequence ID" value="KOF65442.1"/>
    <property type="molecule type" value="Genomic_DNA"/>
</dbReference>
<keyword evidence="1" id="KW-1133">Transmembrane helix</keyword>
<evidence type="ECO:0000313" key="2">
    <source>
        <dbReference type="EMBL" id="KOF65442.1"/>
    </source>
</evidence>